<dbReference type="Pfam" id="PF07715">
    <property type="entry name" value="Plug"/>
    <property type="match status" value="1"/>
</dbReference>
<sequence>MKRKITNIRLKWMIGLLNLLPVFAFAQQKPVTNTAVMTDSSLIRKFDPKSFLESKVDKWNGTTKKVNLIAGAATIYGDDINSTPVSDVTNTVAGRLTGLYTLQSSARTGFDVTQLVLRGQSPLIVIDGVPRSFTNFNPDDVESITVLKDALSTSMYGMRSSGGVIYITTKKQSKNNPFEINFGAEYGALQNLFTPKFITGGDYARIYNEAQLNTTPGSTPVYSDAVISAYDNNTNNPFLQPNNNWYDLVYKKNSAQKRYHLGVAGNSEAFKYYASLEHFASDGNFVTDDNNVYNTNNFYKRYNIRTNAEINFNEDISLQLNIFGSVENNNQPGGYALSIMSQVYSTSPLAYAVKNPDGTYGGTASLTNNILANTINSGYVMTTNRTLNSDVALKYKLDDITKGLWAKAGLSIANYYSEATLKTKTFAIYYPTISGGAISYTKSGTDSKVLLGGGSSEVTDQLKQTYYNFMLGYSRDFGSHQLDLLGAYNGDNSLSSGLLSNGQLNNILKTAGLSAKYSYNDKYFAETAISYSSFNKYADSQKWVFLPSVGLGWVASKEEWFNPSTVNFLKFRATYGLTAKANLSDYFSYLQRYSISGSGYVFGTGQTTVGTAVQGSLATTNVGAAKAKKLEVGADAAFLNNKLNAGLTYYNNKYYDLLISRPYASTIIGADYPDQNLGENRFSGIEGTVDFMGRSGDFGYKIGVNVSLQKNKILYAGEPDYPYSWMYTAGQASGTFGYQSIGFYKTGENAGNTPTLLGYTPVAGDIKYQDLNGDGVISSLDQKKITSDKALVYGGLNLAFNYKGFDFSALVQGVFNREVLLNTAYMLALNNNTGYVLDYTTQNRWTPSNQESATLPRLTLGTNLNNNVSSTFWLRNGNYLRLKNVELGYSLPAHLVSRLKIKKLRFFVNGYNMLTTSKLDFDPESLVNSFPNQRVINGGISLTL</sequence>
<dbReference type="Pfam" id="PF00593">
    <property type="entry name" value="TonB_dep_Rec_b-barrel"/>
    <property type="match status" value="1"/>
</dbReference>
<evidence type="ECO:0000256" key="1">
    <source>
        <dbReference type="ARBA" id="ARBA00004571"/>
    </source>
</evidence>
<evidence type="ECO:0000256" key="9">
    <source>
        <dbReference type="RuleBase" id="RU003357"/>
    </source>
</evidence>
<dbReference type="Proteomes" id="UP000515806">
    <property type="component" value="Chromosome"/>
</dbReference>
<dbReference type="InterPro" id="IPR039426">
    <property type="entry name" value="TonB-dep_rcpt-like"/>
</dbReference>
<dbReference type="GO" id="GO:0009279">
    <property type="term" value="C:cell outer membrane"/>
    <property type="evidence" value="ECO:0007669"/>
    <property type="project" value="UniProtKB-SubCell"/>
</dbReference>
<dbReference type="RefSeq" id="WP_187595159.1">
    <property type="nucleotide sequence ID" value="NZ_CP060723.1"/>
</dbReference>
<dbReference type="Gene3D" id="2.170.130.10">
    <property type="entry name" value="TonB-dependent receptor, plug domain"/>
    <property type="match status" value="1"/>
</dbReference>
<evidence type="ECO:0000256" key="7">
    <source>
        <dbReference type="ARBA" id="ARBA00023237"/>
    </source>
</evidence>
<dbReference type="NCBIfam" id="TIGR04056">
    <property type="entry name" value="OMP_RagA_SusC"/>
    <property type="match status" value="1"/>
</dbReference>
<evidence type="ECO:0000256" key="2">
    <source>
        <dbReference type="ARBA" id="ARBA00022448"/>
    </source>
</evidence>
<keyword evidence="6 8" id="KW-0472">Membrane</keyword>
<proteinExistence type="inferred from homology"/>
<keyword evidence="14" id="KW-1185">Reference proteome</keyword>
<dbReference type="InterPro" id="IPR023996">
    <property type="entry name" value="TonB-dep_OMP_SusC/RagA"/>
</dbReference>
<dbReference type="KEGG" id="proe:H9L23_11905"/>
<evidence type="ECO:0000256" key="8">
    <source>
        <dbReference type="PROSITE-ProRule" id="PRU01360"/>
    </source>
</evidence>
<dbReference type="InterPro" id="IPR000531">
    <property type="entry name" value="Beta-barrel_TonB"/>
</dbReference>
<dbReference type="EMBL" id="CP060723">
    <property type="protein sequence ID" value="QNN44730.1"/>
    <property type="molecule type" value="Genomic_DNA"/>
</dbReference>
<evidence type="ECO:0000256" key="3">
    <source>
        <dbReference type="ARBA" id="ARBA00022452"/>
    </source>
</evidence>
<dbReference type="InterPro" id="IPR037066">
    <property type="entry name" value="Plug_dom_sf"/>
</dbReference>
<dbReference type="InterPro" id="IPR036942">
    <property type="entry name" value="Beta-barrel_TonB_sf"/>
</dbReference>
<evidence type="ECO:0000256" key="5">
    <source>
        <dbReference type="ARBA" id="ARBA00023077"/>
    </source>
</evidence>
<feature type="domain" description="TonB-dependent receptor-like beta-barrel" evidence="11">
    <location>
        <begin position="350"/>
        <end position="912"/>
    </location>
</feature>
<keyword evidence="7 8" id="KW-0998">Cell outer membrane</keyword>
<feature type="signal peptide" evidence="10">
    <location>
        <begin position="1"/>
        <end position="26"/>
    </location>
</feature>
<evidence type="ECO:0000259" key="12">
    <source>
        <dbReference type="Pfam" id="PF07715"/>
    </source>
</evidence>
<organism evidence="13 14">
    <name type="scientific">Pedobacter roseus</name>
    <dbReference type="NCBI Taxonomy" id="336820"/>
    <lineage>
        <taxon>Bacteria</taxon>
        <taxon>Pseudomonadati</taxon>
        <taxon>Bacteroidota</taxon>
        <taxon>Sphingobacteriia</taxon>
        <taxon>Sphingobacteriales</taxon>
        <taxon>Sphingobacteriaceae</taxon>
        <taxon>Pedobacter</taxon>
    </lineage>
</organism>
<keyword evidence="4 8" id="KW-0812">Transmembrane</keyword>
<evidence type="ECO:0000256" key="4">
    <source>
        <dbReference type="ARBA" id="ARBA00022692"/>
    </source>
</evidence>
<keyword evidence="5 9" id="KW-0798">TonB box</keyword>
<comment type="similarity">
    <text evidence="8 9">Belongs to the TonB-dependent receptor family.</text>
</comment>
<dbReference type="InterPro" id="IPR012910">
    <property type="entry name" value="Plug_dom"/>
</dbReference>
<dbReference type="PROSITE" id="PS52016">
    <property type="entry name" value="TONB_DEPENDENT_REC_3"/>
    <property type="match status" value="1"/>
</dbReference>
<dbReference type="NCBIfam" id="TIGR04057">
    <property type="entry name" value="SusC_RagA_signa"/>
    <property type="match status" value="1"/>
</dbReference>
<comment type="subcellular location">
    <subcellularLocation>
        <location evidence="1 8">Cell outer membrane</location>
        <topology evidence="1 8">Multi-pass membrane protein</topology>
    </subcellularLocation>
</comment>
<evidence type="ECO:0000259" key="11">
    <source>
        <dbReference type="Pfam" id="PF00593"/>
    </source>
</evidence>
<keyword evidence="3 8" id="KW-1134">Transmembrane beta strand</keyword>
<dbReference type="SUPFAM" id="SSF56935">
    <property type="entry name" value="Porins"/>
    <property type="match status" value="1"/>
</dbReference>
<feature type="chain" id="PRO_5028861898" evidence="10">
    <location>
        <begin position="27"/>
        <end position="944"/>
    </location>
</feature>
<gene>
    <name evidence="13" type="ORF">H9L23_11905</name>
</gene>
<keyword evidence="10" id="KW-0732">Signal</keyword>
<feature type="domain" description="TonB-dependent receptor plug" evidence="12">
    <location>
        <begin position="73"/>
        <end position="164"/>
    </location>
</feature>
<evidence type="ECO:0000313" key="13">
    <source>
        <dbReference type="EMBL" id="QNN44730.1"/>
    </source>
</evidence>
<dbReference type="Gene3D" id="2.40.170.20">
    <property type="entry name" value="TonB-dependent receptor, beta-barrel domain"/>
    <property type="match status" value="1"/>
</dbReference>
<evidence type="ECO:0000313" key="14">
    <source>
        <dbReference type="Proteomes" id="UP000515806"/>
    </source>
</evidence>
<dbReference type="InterPro" id="IPR023997">
    <property type="entry name" value="TonB-dep_OMP_SusC/RagA_CS"/>
</dbReference>
<dbReference type="AlphaFoldDB" id="A0A7G9QN05"/>
<accession>A0A7G9QN05</accession>
<reference evidence="13 14" key="1">
    <citation type="submission" date="2020-08" db="EMBL/GenBank/DDBJ databases">
        <title>Genome sequence of Pedobacter roseus KACC 11594T.</title>
        <authorList>
            <person name="Hyun D.-W."/>
            <person name="Bae J.-W."/>
        </authorList>
    </citation>
    <scope>NUCLEOTIDE SEQUENCE [LARGE SCALE GENOMIC DNA]</scope>
    <source>
        <strain evidence="13 14">KACC 11594</strain>
    </source>
</reference>
<evidence type="ECO:0000256" key="10">
    <source>
        <dbReference type="SAM" id="SignalP"/>
    </source>
</evidence>
<keyword evidence="2 8" id="KW-0813">Transport</keyword>
<name>A0A7G9QN05_9SPHI</name>
<protein>
    <submittedName>
        <fullName evidence="13">SusC/RagA family TonB-linked outer membrane protein</fullName>
    </submittedName>
</protein>
<evidence type="ECO:0000256" key="6">
    <source>
        <dbReference type="ARBA" id="ARBA00023136"/>
    </source>
</evidence>